<evidence type="ECO:0000313" key="3">
    <source>
        <dbReference type="EMBL" id="TFC44956.1"/>
    </source>
</evidence>
<evidence type="ECO:0000256" key="1">
    <source>
        <dbReference type="ARBA" id="ARBA00007637"/>
    </source>
</evidence>
<feature type="domain" description="NAD-dependent epimerase/dehydratase" evidence="2">
    <location>
        <begin position="9"/>
        <end position="274"/>
    </location>
</feature>
<evidence type="ECO:0000313" key="4">
    <source>
        <dbReference type="Proteomes" id="UP000297403"/>
    </source>
</evidence>
<comment type="caution">
    <text evidence="3">The sequence shown here is derived from an EMBL/GenBank/DDBJ whole genome shotgun (WGS) entry which is preliminary data.</text>
</comment>
<accession>A0AAQ2C5L7</accession>
<dbReference type="AlphaFoldDB" id="A0AAQ2C5L7"/>
<name>A0AAQ2C5L7_9MICO</name>
<evidence type="ECO:0000259" key="2">
    <source>
        <dbReference type="Pfam" id="PF01370"/>
    </source>
</evidence>
<dbReference type="RefSeq" id="WP_134403325.1">
    <property type="nucleotide sequence ID" value="NZ_SOFY01000060.1"/>
</dbReference>
<dbReference type="InterPro" id="IPR036291">
    <property type="entry name" value="NAD(P)-bd_dom_sf"/>
</dbReference>
<protein>
    <submittedName>
        <fullName evidence="3">NAD-dependent epimerase/dehydratase family protein</fullName>
    </submittedName>
</protein>
<dbReference type="PANTHER" id="PTHR43000">
    <property type="entry name" value="DTDP-D-GLUCOSE 4,6-DEHYDRATASE-RELATED"/>
    <property type="match status" value="1"/>
</dbReference>
<gene>
    <name evidence="3" type="ORF">E3O49_10990</name>
</gene>
<organism evidence="3 4">
    <name type="scientific">Cryobacterium shii</name>
    <dbReference type="NCBI Taxonomy" id="1259235"/>
    <lineage>
        <taxon>Bacteria</taxon>
        <taxon>Bacillati</taxon>
        <taxon>Actinomycetota</taxon>
        <taxon>Actinomycetes</taxon>
        <taxon>Micrococcales</taxon>
        <taxon>Microbacteriaceae</taxon>
        <taxon>Cryobacterium</taxon>
    </lineage>
</organism>
<sequence length="364" mass="38845">MTAKNSSTVLVTGGAGFIGSALSQKLAQQYDRWVVLDSLHPQVHASGSRPADLHESAELIVGDVTDPAVWDSALAGVKPDIIIHLAAETGTAQSLHEASRHALVNVVGTTEMLDALGRTDHLPTHIVLSSSRAVYGEGRWEKSDGTVFRPGQRSHAQFEAGQWDFPDATGLASLAAESVPAPTSVYGATKLAQENILSAWGGSHDVRISILRLQNVYGPGQSLINSYTGIVSLFSQWAREGKTIPLYEDGQIVRDLVYIEDVADAFVAVLKRQSGAPLPVLDVGSGVATTIEQLAQAIADYYGAPAPVVNGAYRDGDVRFAACVIDDTLRELEWTPRWSVERGLAALQAWIGSELESKVGIARA</sequence>
<dbReference type="Proteomes" id="UP000297403">
    <property type="component" value="Unassembled WGS sequence"/>
</dbReference>
<dbReference type="SUPFAM" id="SSF51735">
    <property type="entry name" value="NAD(P)-binding Rossmann-fold domains"/>
    <property type="match status" value="1"/>
</dbReference>
<proteinExistence type="inferred from homology"/>
<reference evidence="3 4" key="1">
    <citation type="submission" date="2019-03" db="EMBL/GenBank/DDBJ databases">
        <title>Genomics of glacier-inhabiting Cryobacterium strains.</title>
        <authorList>
            <person name="Liu Q."/>
            <person name="Xin Y.-H."/>
        </authorList>
    </citation>
    <scope>NUCLEOTIDE SEQUENCE [LARGE SCALE GENOMIC DNA]</scope>
    <source>
        <strain evidence="4">TMT1-22</strain>
    </source>
</reference>
<dbReference type="Pfam" id="PF01370">
    <property type="entry name" value="Epimerase"/>
    <property type="match status" value="1"/>
</dbReference>
<keyword evidence="4" id="KW-1185">Reference proteome</keyword>
<comment type="similarity">
    <text evidence="1">Belongs to the NAD(P)-dependent epimerase/dehydratase family.</text>
</comment>
<dbReference type="EMBL" id="SOFY01000060">
    <property type="protein sequence ID" value="TFC44956.1"/>
    <property type="molecule type" value="Genomic_DNA"/>
</dbReference>
<dbReference type="InterPro" id="IPR001509">
    <property type="entry name" value="Epimerase_deHydtase"/>
</dbReference>
<dbReference type="Gene3D" id="3.40.50.720">
    <property type="entry name" value="NAD(P)-binding Rossmann-like Domain"/>
    <property type="match status" value="1"/>
</dbReference>